<dbReference type="SUPFAM" id="SSF55729">
    <property type="entry name" value="Acyl-CoA N-acyltransferases (Nat)"/>
    <property type="match status" value="1"/>
</dbReference>
<keyword evidence="3" id="KW-1185">Reference proteome</keyword>
<dbReference type="EMBL" id="BOOC01000003">
    <property type="protein sequence ID" value="GIH38192.1"/>
    <property type="molecule type" value="Genomic_DNA"/>
</dbReference>
<dbReference type="PANTHER" id="PTHR41700:SF1">
    <property type="entry name" value="N-ACETYLTRANSFERASE DOMAIN-CONTAINING PROTEIN"/>
    <property type="match status" value="1"/>
</dbReference>
<comment type="caution">
    <text evidence="2">The sequence shown here is derived from an EMBL/GenBank/DDBJ whole genome shotgun (WGS) entry which is preliminary data.</text>
</comment>
<dbReference type="Proteomes" id="UP000603904">
    <property type="component" value="Unassembled WGS sequence"/>
</dbReference>
<proteinExistence type="predicted"/>
<dbReference type="InterPro" id="IPR038764">
    <property type="entry name" value="GNAT_N_AcTrfase_prd"/>
</dbReference>
<dbReference type="PROSITE" id="PS51186">
    <property type="entry name" value="GNAT"/>
    <property type="match status" value="1"/>
</dbReference>
<dbReference type="PANTHER" id="PTHR41700">
    <property type="entry name" value="GCN5-RELATED N-ACETYLTRANSFERASE"/>
    <property type="match status" value="1"/>
</dbReference>
<dbReference type="RefSeq" id="WP_204055839.1">
    <property type="nucleotide sequence ID" value="NZ_BAAAGP010000003.1"/>
</dbReference>
<reference evidence="2 3" key="1">
    <citation type="submission" date="2021-01" db="EMBL/GenBank/DDBJ databases">
        <title>Whole genome shotgun sequence of Microbispora corallina NBRC 16416.</title>
        <authorList>
            <person name="Komaki H."/>
            <person name="Tamura T."/>
        </authorList>
    </citation>
    <scope>NUCLEOTIDE SEQUENCE [LARGE SCALE GENOMIC DNA]</scope>
    <source>
        <strain evidence="2 3">NBRC 16416</strain>
    </source>
</reference>
<gene>
    <name evidence="2" type="ORF">Mco01_11920</name>
</gene>
<evidence type="ECO:0000313" key="2">
    <source>
        <dbReference type="EMBL" id="GIH38192.1"/>
    </source>
</evidence>
<feature type="domain" description="N-acetyltransferase" evidence="1">
    <location>
        <begin position="16"/>
        <end position="158"/>
    </location>
</feature>
<organism evidence="2 3">
    <name type="scientific">Microbispora corallina</name>
    <dbReference type="NCBI Taxonomy" id="83302"/>
    <lineage>
        <taxon>Bacteria</taxon>
        <taxon>Bacillati</taxon>
        <taxon>Actinomycetota</taxon>
        <taxon>Actinomycetes</taxon>
        <taxon>Streptosporangiales</taxon>
        <taxon>Streptosporangiaceae</taxon>
        <taxon>Microbispora</taxon>
    </lineage>
</organism>
<dbReference type="InterPro" id="IPR016181">
    <property type="entry name" value="Acyl_CoA_acyltransferase"/>
</dbReference>
<accession>A0ABQ4FTV5</accession>
<dbReference type="InterPro" id="IPR000182">
    <property type="entry name" value="GNAT_dom"/>
</dbReference>
<name>A0ABQ4FTV5_9ACTN</name>
<sequence>MTPGEQARVAAERCGVTVREVGTIAEFLLVHRLFTEIWRPDPSNPPVTVELMRALSHAGNYVAAAFQGDRVVGASAAFLAAPAGEVLHSHVTGAVRRGVGYALKLHQRAWAVARGLTRITWTYDPLVRRNAYFNLAKLGALPEEYLPEFYGPMADALNAGDESDRVLAVWRLGLPHVAEACSGRPYRPEVPDGAVAGLAARDGRPVRGGTDGPAVLVALPEDVEALRRDDPGTAKAWRHAVRDVLGGLMASGARVTGYEDGGYVVVPARDR</sequence>
<evidence type="ECO:0000259" key="1">
    <source>
        <dbReference type="PROSITE" id="PS51186"/>
    </source>
</evidence>
<protein>
    <recommendedName>
        <fullName evidence="1">N-acetyltransferase domain-containing protein</fullName>
    </recommendedName>
</protein>
<dbReference type="Gene3D" id="3.40.630.30">
    <property type="match status" value="1"/>
</dbReference>
<evidence type="ECO:0000313" key="3">
    <source>
        <dbReference type="Proteomes" id="UP000603904"/>
    </source>
</evidence>